<name>A0A074M5C3_9BACL</name>
<dbReference type="InterPro" id="IPR052955">
    <property type="entry name" value="UPF0703_membrane_permease"/>
</dbReference>
<sequence>MSAMKSPKFEAGTFVQGVILLGFTIFLLKFLVTGGVYALVAPYLVVLLWITAGVFGVLTFFTLSRIFRPVQEHDHHGHSHSVKPGLRWLVLTAPVVVGLVLPTHALGTAMLTTALKNTPRPPVEAVSQKATQPAAQESAPSDDLVDLSTVPHADGGEYEKPVHRPVGSDLPLDELMFNILVAPEYYYNQTYQYTGFVYHPPGWPQNRLVLLRYMISCCTADATPLGVTVEWKDADKYKNDQWLTVEGTLSLREIADADEIVPIAWYQMSKKKPAVIAKNVKPIDEPKIPYLGKPVSK</sequence>
<organism evidence="5 6">
    <name type="scientific">Tumebacillus flagellatus</name>
    <dbReference type="NCBI Taxonomy" id="1157490"/>
    <lineage>
        <taxon>Bacteria</taxon>
        <taxon>Bacillati</taxon>
        <taxon>Bacillota</taxon>
        <taxon>Bacilli</taxon>
        <taxon>Bacillales</taxon>
        <taxon>Alicyclobacillaceae</taxon>
        <taxon>Tumebacillus</taxon>
    </lineage>
</organism>
<dbReference type="InterPro" id="IPR015402">
    <property type="entry name" value="DUF1980"/>
</dbReference>
<keyword evidence="2" id="KW-0812">Transmembrane</keyword>
<feature type="region of interest" description="Disordered" evidence="1">
    <location>
        <begin position="120"/>
        <end position="145"/>
    </location>
</feature>
<feature type="domain" description="DUF1980" evidence="4">
    <location>
        <begin position="175"/>
        <end position="290"/>
    </location>
</feature>
<dbReference type="InterPro" id="IPR048447">
    <property type="entry name" value="DUF1980_C"/>
</dbReference>
<dbReference type="EMBL" id="JMIR01000044">
    <property type="protein sequence ID" value="KEO81177.1"/>
    <property type="molecule type" value="Genomic_DNA"/>
</dbReference>
<proteinExistence type="predicted"/>
<feature type="compositionally biased region" description="Polar residues" evidence="1">
    <location>
        <begin position="128"/>
        <end position="139"/>
    </location>
</feature>
<dbReference type="NCBIfam" id="TIGR03943">
    <property type="entry name" value="TIGR03943 family putative permease subunit"/>
    <property type="match status" value="1"/>
</dbReference>
<comment type="caution">
    <text evidence="5">The sequence shown here is derived from an EMBL/GenBank/DDBJ whole genome shotgun (WGS) entry which is preliminary data.</text>
</comment>
<evidence type="ECO:0008006" key="7">
    <source>
        <dbReference type="Google" id="ProtNLM"/>
    </source>
</evidence>
<dbReference type="Proteomes" id="UP000027931">
    <property type="component" value="Unassembled WGS sequence"/>
</dbReference>
<feature type="transmembrane region" description="Helical" evidence="2">
    <location>
        <begin position="12"/>
        <end position="40"/>
    </location>
</feature>
<dbReference type="AlphaFoldDB" id="A0A074M5C3"/>
<evidence type="ECO:0000313" key="6">
    <source>
        <dbReference type="Proteomes" id="UP000027931"/>
    </source>
</evidence>
<dbReference type="Pfam" id="PF21537">
    <property type="entry name" value="DUF1980_C"/>
    <property type="match status" value="1"/>
</dbReference>
<feature type="transmembrane region" description="Helical" evidence="2">
    <location>
        <begin position="88"/>
        <end position="111"/>
    </location>
</feature>
<gene>
    <name evidence="5" type="ORF">EL26_22230</name>
</gene>
<dbReference type="Pfam" id="PF09323">
    <property type="entry name" value="DUF1980"/>
    <property type="match status" value="1"/>
</dbReference>
<evidence type="ECO:0000313" key="5">
    <source>
        <dbReference type="EMBL" id="KEO81177.1"/>
    </source>
</evidence>
<keyword evidence="2" id="KW-0472">Membrane</keyword>
<evidence type="ECO:0000259" key="4">
    <source>
        <dbReference type="Pfam" id="PF21537"/>
    </source>
</evidence>
<dbReference type="STRING" id="1157490.EL26_22230"/>
<protein>
    <recommendedName>
        <fullName evidence="7">TIGR03943 family protein</fullName>
    </recommendedName>
</protein>
<dbReference type="PANTHER" id="PTHR40047">
    <property type="entry name" value="UPF0703 PROTEIN YCGQ"/>
    <property type="match status" value="1"/>
</dbReference>
<evidence type="ECO:0000256" key="2">
    <source>
        <dbReference type="SAM" id="Phobius"/>
    </source>
</evidence>
<accession>A0A074M5C3</accession>
<dbReference type="eggNOG" id="COG3689">
    <property type="taxonomic scope" value="Bacteria"/>
</dbReference>
<dbReference type="PANTHER" id="PTHR40047:SF1">
    <property type="entry name" value="UPF0703 PROTEIN YCGQ"/>
    <property type="match status" value="1"/>
</dbReference>
<feature type="domain" description="DUF1980" evidence="3">
    <location>
        <begin position="16"/>
        <end position="111"/>
    </location>
</feature>
<evidence type="ECO:0000259" key="3">
    <source>
        <dbReference type="Pfam" id="PF09323"/>
    </source>
</evidence>
<evidence type="ECO:0000256" key="1">
    <source>
        <dbReference type="SAM" id="MobiDB-lite"/>
    </source>
</evidence>
<feature type="transmembrane region" description="Helical" evidence="2">
    <location>
        <begin position="46"/>
        <end position="67"/>
    </location>
</feature>
<reference evidence="5 6" key="1">
    <citation type="journal article" date="2013" name="Int. J. Syst. Evol. Microbiol.">
        <title>Tumebacillus flagellatus sp. nov., an alpha-amylase/pullulanase-producing bacterium isolated from cassava wastewater.</title>
        <authorList>
            <person name="Wang Q."/>
            <person name="Xie N."/>
            <person name="Qin Y."/>
            <person name="Shen N."/>
            <person name="Zhu J."/>
            <person name="Mi H."/>
            <person name="Huang R."/>
        </authorList>
    </citation>
    <scope>NUCLEOTIDE SEQUENCE [LARGE SCALE GENOMIC DNA]</scope>
    <source>
        <strain evidence="5 6">GST4</strain>
    </source>
</reference>
<dbReference type="InterPro" id="IPR048493">
    <property type="entry name" value="DUF1980_N"/>
</dbReference>
<keyword evidence="2" id="KW-1133">Transmembrane helix</keyword>
<keyword evidence="6" id="KW-1185">Reference proteome</keyword>